<reference evidence="2" key="1">
    <citation type="submission" date="2016-03" db="EMBL/GenBank/DDBJ databases">
        <authorList>
            <person name="Sharma R."/>
            <person name="Simister A.R."/>
            <person name="Berg J.A."/>
            <person name="Jensen G.L."/>
            <person name="Keele B.R."/>
            <person name="Ward M.E.H."/>
            <person name="Breakwell D.P."/>
            <person name="Hope S."/>
            <person name="Grose J.H."/>
        </authorList>
    </citation>
    <scope>NUCLEOTIDE SEQUENCE [LARGE SCALE GENOMIC DNA]</scope>
</reference>
<sequence length="121" mass="13670">MKRGYPSGQPIEVEVGGVMYQFNPLENMLADLRANKLIIVCCSNKKRAITDIWMCDAEIDYSTQSRMEHILVSDRCKQFTKDYALTRVVDVDSRSLTIAGPDKKMLSMVIMGDTLYAVKPS</sequence>
<keyword evidence="2" id="KW-1185">Reference proteome</keyword>
<protein>
    <submittedName>
        <fullName evidence="1">Uncharacterized protein</fullName>
    </submittedName>
</protein>
<accession>A0A173GCZ2</accession>
<dbReference type="EMBL" id="KU886223">
    <property type="protein sequence ID" value="ANH51551.1"/>
    <property type="molecule type" value="Genomic_DNA"/>
</dbReference>
<dbReference type="Proteomes" id="UP000222975">
    <property type="component" value="Segment"/>
</dbReference>
<organism evidence="1 2">
    <name type="scientific">Erwinia phage vB_EamM_Simmy50</name>
    <dbReference type="NCBI Taxonomy" id="1815988"/>
    <lineage>
        <taxon>Viruses</taxon>
        <taxon>Duplodnaviria</taxon>
        <taxon>Heunggongvirae</taxon>
        <taxon>Uroviricota</taxon>
        <taxon>Caudoviricetes</taxon>
        <taxon>Chimalliviridae</taxon>
        <taxon>Agricanvirus</taxon>
        <taxon>Agricanvirus simmy50</taxon>
    </lineage>
</organism>
<evidence type="ECO:0000313" key="2">
    <source>
        <dbReference type="Proteomes" id="UP000222975"/>
    </source>
</evidence>
<gene>
    <name evidence="1" type="ORF">SIMMY50_89</name>
</gene>
<name>A0A173GCZ2_9CAUD</name>
<evidence type="ECO:0000313" key="1">
    <source>
        <dbReference type="EMBL" id="ANH51551.1"/>
    </source>
</evidence>
<proteinExistence type="predicted"/>